<comment type="activity regulation">
    <text evidence="12">Activated by a monovalent cation that binds near, but not in, the active site. The most likely occupant of the site in vivo is potassium. Ion binding induces a conformational change that may alter substrate affinity.</text>
</comment>
<comment type="cofactor">
    <cofactor evidence="12">
        <name>Mg(2+)</name>
        <dbReference type="ChEBI" id="CHEBI:18420"/>
    </cofactor>
    <text evidence="12">Requires a divalent cation, most likely magnesium in vivo, as an electrophilic catalyst to aid phosphoryl group transfer. It is the chelate of the metal and the nucleotide that is the actual substrate.</text>
</comment>
<feature type="binding site" evidence="12">
    <location>
        <begin position="220"/>
        <end position="225"/>
    </location>
    <ligand>
        <name>ATP</name>
        <dbReference type="ChEBI" id="CHEBI:30616"/>
    </ligand>
</feature>
<feature type="binding site" evidence="12">
    <location>
        <position position="287"/>
    </location>
    <ligand>
        <name>K(+)</name>
        <dbReference type="ChEBI" id="CHEBI:29103"/>
    </ligand>
</feature>
<evidence type="ECO:0000313" key="15">
    <source>
        <dbReference type="Proteomes" id="UP000189935"/>
    </source>
</evidence>
<comment type="subunit">
    <text evidence="12">Homodimer.</text>
</comment>
<dbReference type="SUPFAM" id="SSF53613">
    <property type="entry name" value="Ribokinase-like"/>
    <property type="match status" value="1"/>
</dbReference>
<comment type="subcellular location">
    <subcellularLocation>
        <location evidence="12">Cytoplasm</location>
    </subcellularLocation>
</comment>
<feature type="binding site" evidence="12">
    <location>
        <position position="285"/>
    </location>
    <ligand>
        <name>K(+)</name>
        <dbReference type="ChEBI" id="CHEBI:29103"/>
    </ligand>
</feature>
<dbReference type="PRINTS" id="PR00990">
    <property type="entry name" value="RIBOKINASE"/>
</dbReference>
<dbReference type="InterPro" id="IPR011611">
    <property type="entry name" value="PfkB_dom"/>
</dbReference>
<dbReference type="RefSeq" id="WP_079537605.1">
    <property type="nucleotide sequence ID" value="NZ_LT670844.1"/>
</dbReference>
<protein>
    <recommendedName>
        <fullName evidence="3 12">Ribokinase</fullName>
        <shortName evidence="12">RK</shortName>
        <ecNumber evidence="2 12">2.7.1.15</ecNumber>
    </recommendedName>
</protein>
<keyword evidence="11 12" id="KW-0119">Carbohydrate metabolism</keyword>
<dbReference type="Proteomes" id="UP000189935">
    <property type="component" value="Chromosome I"/>
</dbReference>
<evidence type="ECO:0000256" key="11">
    <source>
        <dbReference type="ARBA" id="ARBA00023277"/>
    </source>
</evidence>
<evidence type="ECO:0000256" key="4">
    <source>
        <dbReference type="ARBA" id="ARBA00022679"/>
    </source>
</evidence>
<dbReference type="GO" id="GO:0005829">
    <property type="term" value="C:cytosol"/>
    <property type="evidence" value="ECO:0007669"/>
    <property type="project" value="TreeGrafter"/>
</dbReference>
<keyword evidence="9 12" id="KW-0460">Magnesium</keyword>
<keyword evidence="5 12" id="KW-0479">Metal-binding</keyword>
<dbReference type="PANTHER" id="PTHR10584">
    <property type="entry name" value="SUGAR KINASE"/>
    <property type="match status" value="1"/>
</dbReference>
<evidence type="ECO:0000256" key="7">
    <source>
        <dbReference type="ARBA" id="ARBA00022777"/>
    </source>
</evidence>
<feature type="binding site" evidence="12">
    <location>
        <position position="291"/>
    </location>
    <ligand>
        <name>K(+)</name>
        <dbReference type="ChEBI" id="CHEBI:29103"/>
    </ligand>
</feature>
<keyword evidence="4 12" id="KW-0808">Transferase</keyword>
<feature type="binding site" evidence="12">
    <location>
        <begin position="11"/>
        <end position="13"/>
    </location>
    <ligand>
        <name>substrate</name>
    </ligand>
</feature>
<dbReference type="InterPro" id="IPR029056">
    <property type="entry name" value="Ribokinase-like"/>
</dbReference>
<feature type="binding site" evidence="12">
    <location>
        <position position="282"/>
    </location>
    <ligand>
        <name>K(+)</name>
        <dbReference type="ChEBI" id="CHEBI:29103"/>
    </ligand>
</feature>
<evidence type="ECO:0000256" key="6">
    <source>
        <dbReference type="ARBA" id="ARBA00022741"/>
    </source>
</evidence>
<evidence type="ECO:0000256" key="10">
    <source>
        <dbReference type="ARBA" id="ARBA00022958"/>
    </source>
</evidence>
<accession>A0A1M6M720</accession>
<dbReference type="InterPro" id="IPR011877">
    <property type="entry name" value="Ribokinase"/>
</dbReference>
<sequence>MSRVFVAGSINMDVVATADRHPRLGETVAGREVLYFPGGKGANQAVSAAKLGAPTTLIGRLGADAFGKQLKAYLGAQGVDLSFVQKTEEAHTGTAIITVADADNTIVVVPGANALVGVDDVAAPIFAKGDIAVSQFEIPLPAISAFFQRARAAGATTILNLAPAIEFGRELLDLVDILILNESELGLLAKRDLHDTDDHARFTEAARSLQTGRGKIICVTLGKRGVLALVNNEPLIIHGESVKAVDTTGAGDCFVGAVAAQLASGKTIADALTYANIAASISVQRMGAAPSMPTMEEVSAFLRLKSAKPSNRN</sequence>
<evidence type="ECO:0000313" key="14">
    <source>
        <dbReference type="EMBL" id="SHJ79217.1"/>
    </source>
</evidence>
<reference evidence="14 15" key="1">
    <citation type="submission" date="2016-11" db="EMBL/GenBank/DDBJ databases">
        <authorList>
            <person name="Jaros S."/>
            <person name="Januszkiewicz K."/>
            <person name="Wedrychowicz H."/>
        </authorList>
    </citation>
    <scope>NUCLEOTIDE SEQUENCE [LARGE SCALE GENOMIC DNA]</scope>
    <source>
        <strain evidence="14 15">GAS499</strain>
    </source>
</reference>
<dbReference type="UniPathway" id="UPA00916">
    <property type="reaction ID" value="UER00889"/>
</dbReference>
<evidence type="ECO:0000256" key="1">
    <source>
        <dbReference type="ARBA" id="ARBA00005380"/>
    </source>
</evidence>
<feature type="binding site" evidence="12">
    <location>
        <position position="276"/>
    </location>
    <ligand>
        <name>ATP</name>
        <dbReference type="ChEBI" id="CHEBI:30616"/>
    </ligand>
</feature>
<feature type="active site" description="Proton acceptor" evidence="12">
    <location>
        <position position="252"/>
    </location>
</feature>
<dbReference type="GO" id="GO:0005524">
    <property type="term" value="F:ATP binding"/>
    <property type="evidence" value="ECO:0007669"/>
    <property type="project" value="UniProtKB-UniRule"/>
</dbReference>
<evidence type="ECO:0000259" key="13">
    <source>
        <dbReference type="Pfam" id="PF00294"/>
    </source>
</evidence>
<evidence type="ECO:0000256" key="5">
    <source>
        <dbReference type="ARBA" id="ARBA00022723"/>
    </source>
</evidence>
<comment type="catalytic activity">
    <reaction evidence="12">
        <text>D-ribose + ATP = D-ribose 5-phosphate + ADP + H(+)</text>
        <dbReference type="Rhea" id="RHEA:13697"/>
        <dbReference type="ChEBI" id="CHEBI:15378"/>
        <dbReference type="ChEBI" id="CHEBI:30616"/>
        <dbReference type="ChEBI" id="CHEBI:47013"/>
        <dbReference type="ChEBI" id="CHEBI:78346"/>
        <dbReference type="ChEBI" id="CHEBI:456216"/>
        <dbReference type="EC" id="2.7.1.15"/>
    </reaction>
</comment>
<dbReference type="GO" id="GO:0004747">
    <property type="term" value="F:ribokinase activity"/>
    <property type="evidence" value="ECO:0007669"/>
    <property type="project" value="UniProtKB-UniRule"/>
</dbReference>
<feature type="binding site" evidence="12">
    <location>
        <begin position="251"/>
        <end position="252"/>
    </location>
    <ligand>
        <name>ATP</name>
        <dbReference type="ChEBI" id="CHEBI:30616"/>
    </ligand>
</feature>
<feature type="binding site" evidence="12">
    <location>
        <position position="252"/>
    </location>
    <ligand>
        <name>substrate</name>
    </ligand>
</feature>
<dbReference type="CDD" id="cd01174">
    <property type="entry name" value="ribokinase"/>
    <property type="match status" value="1"/>
</dbReference>
<dbReference type="EMBL" id="LT670844">
    <property type="protein sequence ID" value="SHJ79217.1"/>
    <property type="molecule type" value="Genomic_DNA"/>
</dbReference>
<feature type="binding site" evidence="12">
    <location>
        <position position="181"/>
    </location>
    <ligand>
        <name>ATP</name>
        <dbReference type="ChEBI" id="CHEBI:30616"/>
    </ligand>
</feature>
<feature type="binding site" evidence="12">
    <location>
        <position position="137"/>
    </location>
    <ligand>
        <name>substrate</name>
    </ligand>
</feature>
<proteinExistence type="inferred from homology"/>
<dbReference type="AlphaFoldDB" id="A0A1M6M720"/>
<keyword evidence="6 12" id="KW-0547">Nucleotide-binding</keyword>
<comment type="similarity">
    <text evidence="12">Belongs to the carbohydrate kinase PfkB family. Ribokinase subfamily.</text>
</comment>
<dbReference type="OrthoDB" id="9775849at2"/>
<dbReference type="PROSITE" id="PS00584">
    <property type="entry name" value="PFKB_KINASES_2"/>
    <property type="match status" value="1"/>
</dbReference>
<dbReference type="InterPro" id="IPR002173">
    <property type="entry name" value="Carboh/pur_kinase_PfkB_CS"/>
</dbReference>
<dbReference type="PANTHER" id="PTHR10584:SF166">
    <property type="entry name" value="RIBOKINASE"/>
    <property type="match status" value="1"/>
</dbReference>
<keyword evidence="8 12" id="KW-0067">ATP-binding</keyword>
<keyword evidence="7 12" id="KW-0418">Kinase</keyword>
<feature type="binding site" evidence="12">
    <location>
        <position position="246"/>
    </location>
    <ligand>
        <name>K(+)</name>
        <dbReference type="ChEBI" id="CHEBI:29103"/>
    </ligand>
</feature>
<dbReference type="InterPro" id="IPR002139">
    <property type="entry name" value="Ribo/fructo_kinase"/>
</dbReference>
<gene>
    <name evidence="12" type="primary">rbsK</name>
    <name evidence="14" type="ORF">SAMN05444159_1505</name>
</gene>
<keyword evidence="10 12" id="KW-0630">Potassium</keyword>
<feature type="domain" description="Carbohydrate kinase PfkB" evidence="13">
    <location>
        <begin position="1"/>
        <end position="294"/>
    </location>
</feature>
<organism evidence="14 15">
    <name type="scientific">Bradyrhizobium lablabi</name>
    <dbReference type="NCBI Taxonomy" id="722472"/>
    <lineage>
        <taxon>Bacteria</taxon>
        <taxon>Pseudomonadati</taxon>
        <taxon>Pseudomonadota</taxon>
        <taxon>Alphaproteobacteria</taxon>
        <taxon>Hyphomicrobiales</taxon>
        <taxon>Nitrobacteraceae</taxon>
        <taxon>Bradyrhizobium</taxon>
    </lineage>
</organism>
<evidence type="ECO:0000256" key="9">
    <source>
        <dbReference type="ARBA" id="ARBA00022842"/>
    </source>
</evidence>
<evidence type="ECO:0000256" key="2">
    <source>
        <dbReference type="ARBA" id="ARBA00012035"/>
    </source>
</evidence>
<keyword evidence="12" id="KW-0963">Cytoplasm</keyword>
<evidence type="ECO:0000256" key="3">
    <source>
        <dbReference type="ARBA" id="ARBA00016943"/>
    </source>
</evidence>
<dbReference type="Pfam" id="PF00294">
    <property type="entry name" value="PfkB"/>
    <property type="match status" value="1"/>
</dbReference>
<evidence type="ECO:0000256" key="8">
    <source>
        <dbReference type="ARBA" id="ARBA00022840"/>
    </source>
</evidence>
<comment type="function">
    <text evidence="12">Catalyzes the phosphorylation of ribose at O-5 in a reaction requiring ATP and magnesium. The resulting D-ribose-5-phosphate can then be used either for sythesis of nucleotides, histidine, and tryptophan, or as a component of the pentose phosphate pathway.</text>
</comment>
<dbReference type="GO" id="GO:0019303">
    <property type="term" value="P:D-ribose catabolic process"/>
    <property type="evidence" value="ECO:0007669"/>
    <property type="project" value="UniProtKB-UniRule"/>
</dbReference>
<evidence type="ECO:0000256" key="12">
    <source>
        <dbReference type="HAMAP-Rule" id="MF_01987"/>
    </source>
</evidence>
<dbReference type="EC" id="2.7.1.15" evidence="2 12"/>
<dbReference type="Gene3D" id="3.40.1190.20">
    <property type="match status" value="1"/>
</dbReference>
<dbReference type="HAMAP" id="MF_01987">
    <property type="entry name" value="Ribokinase"/>
    <property type="match status" value="1"/>
</dbReference>
<feature type="binding site" evidence="12">
    <location>
        <position position="248"/>
    </location>
    <ligand>
        <name>K(+)</name>
        <dbReference type="ChEBI" id="CHEBI:29103"/>
    </ligand>
</feature>
<comment type="similarity">
    <text evidence="1">Belongs to the carbohydrate kinase pfkB family.</text>
</comment>
<name>A0A1M6M720_9BRAD</name>
<feature type="binding site" evidence="12">
    <location>
        <begin position="39"/>
        <end position="43"/>
    </location>
    <ligand>
        <name>substrate</name>
    </ligand>
</feature>
<comment type="caution">
    <text evidence="12">Lacks conserved residue(s) required for the propagation of feature annotation.</text>
</comment>
<dbReference type="GO" id="GO:0046872">
    <property type="term" value="F:metal ion binding"/>
    <property type="evidence" value="ECO:0007669"/>
    <property type="project" value="UniProtKB-KW"/>
</dbReference>
<comment type="pathway">
    <text evidence="12">Carbohydrate metabolism; D-ribose degradation; D-ribose 5-phosphate from beta-D-ribopyranose: step 2/2.</text>
</comment>